<gene>
    <name evidence="1" type="ORF">N789_00700</name>
</gene>
<dbReference type="PATRIC" id="fig|1121015.4.peg.140"/>
<reference evidence="1 2" key="1">
    <citation type="submission" date="2013-09" db="EMBL/GenBank/DDBJ databases">
        <title>Genome sequencing of Arenimonas oryziterrae.</title>
        <authorList>
            <person name="Chen F."/>
            <person name="Wang G."/>
        </authorList>
    </citation>
    <scope>NUCLEOTIDE SEQUENCE [LARGE SCALE GENOMIC DNA]</scope>
    <source>
        <strain evidence="1 2">YC6267</strain>
    </source>
</reference>
<evidence type="ECO:0000313" key="1">
    <source>
        <dbReference type="EMBL" id="KFN44559.1"/>
    </source>
</evidence>
<dbReference type="RefSeq" id="WP_022968728.1">
    <property type="nucleotide sequence ID" value="NZ_ATVD01000002.1"/>
</dbReference>
<comment type="caution">
    <text evidence="1">The sequence shown here is derived from an EMBL/GenBank/DDBJ whole genome shotgun (WGS) entry which is preliminary data.</text>
</comment>
<dbReference type="EMBL" id="AVCI01000001">
    <property type="protein sequence ID" value="KFN44559.1"/>
    <property type="molecule type" value="Genomic_DNA"/>
</dbReference>
<protein>
    <recommendedName>
        <fullName evidence="3">Phytoene synthase</fullName>
    </recommendedName>
</protein>
<organism evidence="1 2">
    <name type="scientific">Arenimonas oryziterrae DSM 21050 = YC6267</name>
    <dbReference type="NCBI Taxonomy" id="1121015"/>
    <lineage>
        <taxon>Bacteria</taxon>
        <taxon>Pseudomonadati</taxon>
        <taxon>Pseudomonadota</taxon>
        <taxon>Gammaproteobacteria</taxon>
        <taxon>Lysobacterales</taxon>
        <taxon>Lysobacteraceae</taxon>
        <taxon>Arenimonas</taxon>
    </lineage>
</organism>
<dbReference type="AlphaFoldDB" id="A0A091B121"/>
<name>A0A091B121_9GAMM</name>
<proteinExistence type="predicted"/>
<dbReference type="eggNOG" id="COG1562">
    <property type="taxonomic scope" value="Bacteria"/>
</dbReference>
<dbReference type="STRING" id="1121015.GCA_000420545_01086"/>
<keyword evidence="2" id="KW-1185">Reference proteome</keyword>
<sequence length="260" mass="28246">MSDSSDTVPAVDAIAHYVGKWQAREPEMRVLPVFCAPEEQYRLLAWGALLHELREALFELSDARVTGVKCGWWAEELIGMGQGRHRHPLTEVLSAQAAPWPALGRALLDAVGDESRPADTAEAIAALLPLARAVIAVETALFAVDGKEPAARALAIHWLLQRLPQGLAAEDQARLPMHLLARHGLSLSQIAAGQGEALLRDWAGELATELARCPGPAALIRRGRRRFDAARLARLASGRGFSEPLPPATLWRAWRAARDA</sequence>
<evidence type="ECO:0000313" key="2">
    <source>
        <dbReference type="Proteomes" id="UP000029385"/>
    </source>
</evidence>
<evidence type="ECO:0008006" key="3">
    <source>
        <dbReference type="Google" id="ProtNLM"/>
    </source>
</evidence>
<accession>A0A091B121</accession>
<dbReference type="OrthoDB" id="5959054at2"/>
<dbReference type="Proteomes" id="UP000029385">
    <property type="component" value="Unassembled WGS sequence"/>
</dbReference>